<dbReference type="Proteomes" id="UP001271780">
    <property type="component" value="Unassembled WGS sequence"/>
</dbReference>
<dbReference type="EMBL" id="JAVIIZ010000001">
    <property type="protein sequence ID" value="MDX8470597.1"/>
    <property type="molecule type" value="Genomic_DNA"/>
</dbReference>
<organism evidence="1 2">
    <name type="scientific">Mesorhizobium dulcispinae</name>
    <dbReference type="NCBI Taxonomy" id="3072316"/>
    <lineage>
        <taxon>Bacteria</taxon>
        <taxon>Pseudomonadati</taxon>
        <taxon>Pseudomonadota</taxon>
        <taxon>Alphaproteobacteria</taxon>
        <taxon>Hyphomicrobiales</taxon>
        <taxon>Phyllobacteriaceae</taxon>
        <taxon>Mesorhizobium</taxon>
    </lineage>
</organism>
<sequence>MSAFESSETRTTDTRMGGVFFDGLPGTTFSVLDVAGEASSRNRSKGVIDPSRLYVVEDDGQAVQRTKTALFLADCSEAFFQLQKVARTLDEGTEFEADLLFMDAKKSVFSLAKHRDLGEGIALVIWWLIKIAASSPVAPEAQNHIQCMKAAISDLKKSPNLDFERAMAIVDELETSLGAHPAPSINELASLLLDGENVEQSATE</sequence>
<gene>
    <name evidence="1" type="ORF">RFM27_00695</name>
</gene>
<name>A0ABU4X710_9HYPH</name>
<proteinExistence type="predicted"/>
<evidence type="ECO:0000313" key="2">
    <source>
        <dbReference type="Proteomes" id="UP001271780"/>
    </source>
</evidence>
<accession>A0ABU4X710</accession>
<comment type="caution">
    <text evidence="1">The sequence shown here is derived from an EMBL/GenBank/DDBJ whole genome shotgun (WGS) entry which is preliminary data.</text>
</comment>
<dbReference type="RefSeq" id="WP_320314936.1">
    <property type="nucleotide sequence ID" value="NZ_JAVIIX010000001.1"/>
</dbReference>
<evidence type="ECO:0000313" key="1">
    <source>
        <dbReference type="EMBL" id="MDX8470597.1"/>
    </source>
</evidence>
<protein>
    <submittedName>
        <fullName evidence="1">Uncharacterized protein</fullName>
    </submittedName>
</protein>
<keyword evidence="2" id="KW-1185">Reference proteome</keyword>
<reference evidence="1 2" key="1">
    <citation type="submission" date="2023-08" db="EMBL/GenBank/DDBJ databases">
        <title>Implementing the SeqCode for naming new Mesorhizobium species isolated from Vachellia karroo root nodules.</title>
        <authorList>
            <person name="Van Lill M."/>
        </authorList>
    </citation>
    <scope>NUCLEOTIDE SEQUENCE [LARGE SCALE GENOMIC DNA]</scope>
    <source>
        <strain evidence="1 2">VK23A</strain>
    </source>
</reference>